<name>A0A9P7DKV6_9AGAM</name>
<gene>
    <name evidence="1" type="ORF">HD556DRAFT_1233474</name>
</gene>
<evidence type="ECO:0000313" key="1">
    <source>
        <dbReference type="EMBL" id="KAG1797359.1"/>
    </source>
</evidence>
<dbReference type="EMBL" id="JABBWE010000016">
    <property type="protein sequence ID" value="KAG1797359.1"/>
    <property type="molecule type" value="Genomic_DNA"/>
</dbReference>
<organism evidence="1 2">
    <name type="scientific">Suillus plorans</name>
    <dbReference type="NCBI Taxonomy" id="116603"/>
    <lineage>
        <taxon>Eukaryota</taxon>
        <taxon>Fungi</taxon>
        <taxon>Dikarya</taxon>
        <taxon>Basidiomycota</taxon>
        <taxon>Agaricomycotina</taxon>
        <taxon>Agaricomycetes</taxon>
        <taxon>Agaricomycetidae</taxon>
        <taxon>Boletales</taxon>
        <taxon>Suillineae</taxon>
        <taxon>Suillaceae</taxon>
        <taxon>Suillus</taxon>
    </lineage>
</organism>
<dbReference type="Proteomes" id="UP000719766">
    <property type="component" value="Unassembled WGS sequence"/>
</dbReference>
<dbReference type="RefSeq" id="XP_041162469.1">
    <property type="nucleotide sequence ID" value="XM_041297598.1"/>
</dbReference>
<dbReference type="AlphaFoldDB" id="A0A9P7DKV6"/>
<reference evidence="1" key="1">
    <citation type="journal article" date="2020" name="New Phytol.">
        <title>Comparative genomics reveals dynamic genome evolution in host specialist ectomycorrhizal fungi.</title>
        <authorList>
            <person name="Lofgren L.A."/>
            <person name="Nguyen N.H."/>
            <person name="Vilgalys R."/>
            <person name="Ruytinx J."/>
            <person name="Liao H.L."/>
            <person name="Branco S."/>
            <person name="Kuo A."/>
            <person name="LaButti K."/>
            <person name="Lipzen A."/>
            <person name="Andreopoulos W."/>
            <person name="Pangilinan J."/>
            <person name="Riley R."/>
            <person name="Hundley H."/>
            <person name="Na H."/>
            <person name="Barry K."/>
            <person name="Grigoriev I.V."/>
            <person name="Stajich J.E."/>
            <person name="Kennedy P.G."/>
        </authorList>
    </citation>
    <scope>NUCLEOTIDE SEQUENCE</scope>
    <source>
        <strain evidence="1">S12</strain>
    </source>
</reference>
<accession>A0A9P7DKV6</accession>
<comment type="caution">
    <text evidence="1">The sequence shown here is derived from an EMBL/GenBank/DDBJ whole genome shotgun (WGS) entry which is preliminary data.</text>
</comment>
<dbReference type="OrthoDB" id="2674494at2759"/>
<feature type="non-terminal residue" evidence="1">
    <location>
        <position position="1"/>
    </location>
</feature>
<evidence type="ECO:0000313" key="2">
    <source>
        <dbReference type="Proteomes" id="UP000719766"/>
    </source>
</evidence>
<sequence>PHFRPLAVAFLQGAHNTWVRFCAEFIAGGTIDRSTDVQWQTTYMKTTNDDNEGALGTVRTSLRRAPHMALSHFNSRFMYRKNKTGTYIKNSLDACSQHKLCRKARERDKSSDEGVRQVVQVEYDKEVVQKHREEDIKKYARRDAAVAKLDAVVPRLTLEEVSKLRSAEVDLQIHWHRRFNTAMPAAKNMPSTKAKKVEVLMEAVGRYLRGEATPSGQATYPQRLALSVQEIVLLGEGDS</sequence>
<keyword evidence="2" id="KW-1185">Reference proteome</keyword>
<protein>
    <submittedName>
        <fullName evidence="1">Uncharacterized protein</fullName>
    </submittedName>
</protein>
<dbReference type="GeneID" id="64591362"/>
<proteinExistence type="predicted"/>